<evidence type="ECO:0000313" key="2">
    <source>
        <dbReference type="Proteomes" id="UP000630149"/>
    </source>
</evidence>
<evidence type="ECO:0000313" key="1">
    <source>
        <dbReference type="EMBL" id="GGI81740.1"/>
    </source>
</evidence>
<proteinExistence type="predicted"/>
<dbReference type="InterPro" id="IPR036770">
    <property type="entry name" value="Ankyrin_rpt-contain_sf"/>
</dbReference>
<dbReference type="EMBL" id="BMOB01000002">
    <property type="protein sequence ID" value="GGI81740.1"/>
    <property type="molecule type" value="Genomic_DNA"/>
</dbReference>
<dbReference type="OrthoDB" id="5649599at2"/>
<dbReference type="RefSeq" id="WP_131775708.1">
    <property type="nucleotide sequence ID" value="NZ_BMOB01000002.1"/>
</dbReference>
<name>A0A917NA62_9GAMM</name>
<dbReference type="Proteomes" id="UP000630149">
    <property type="component" value="Unassembled WGS sequence"/>
</dbReference>
<dbReference type="Gene3D" id="1.25.40.20">
    <property type="entry name" value="Ankyrin repeat-containing domain"/>
    <property type="match status" value="1"/>
</dbReference>
<keyword evidence="2" id="KW-1185">Reference proteome</keyword>
<organism evidence="1 2">
    <name type="scientific">Legionella impletisoli</name>
    <dbReference type="NCBI Taxonomy" id="343510"/>
    <lineage>
        <taxon>Bacteria</taxon>
        <taxon>Pseudomonadati</taxon>
        <taxon>Pseudomonadota</taxon>
        <taxon>Gammaproteobacteria</taxon>
        <taxon>Legionellales</taxon>
        <taxon>Legionellaceae</taxon>
        <taxon>Legionella</taxon>
    </lineage>
</organism>
<dbReference type="AlphaFoldDB" id="A0A917NA62"/>
<sequence>MPGFEQILELKKCYLELSTYKKMLFPYKLGRLLKGFTVNHFADEEALNIYREFKNPPGSMRRKLFPFINIFSMERGCIAVRVLFSAKLLSNYQNTPEDVLANFKTVIHHDNPYHAAHALCVLQKKGLLTPANRELIQKSLDPWPFVQALIKLQPHGLLDHSLSKVILEKIAAHKSPWEAADVLISAKSSRLLTQTNIPLLFEILDNNSEYLAIAFAIYIFQYLGFLNHTIQETDLHQLLVNHTNLFNSPPLRRLWLESLPTLNTYEMKCVLQQPDSDAKRTYAIELLLNKPKVFAFANSHSRTYQEDYLNPFIADYLSTLRINFSTDEHPVELSQDRSLVGILILKNFIQNTRSFPESDFLFLLNISAIRDRAHHASNTLLRFALFHKNRQAIDGLFAIPAVANLAARNNFYNSRLLGYQPLQELARNDESSMVSLSAVEQSMVDSILERYRPTIKAWGGKEFVFDALRKFLQERYLKNPAKIVINNHVIFLPLDWEEFQALKLNKVQRMSALKAYYQNSPHTALRFLSIPNHWIDLEAPYTVEIQLTGQKYACFKSFILLITAFWLAAMDSETPPTDGHTIEERIETFINHIALIGRAHNWESPFSLRGKQPECDNLKPDAPSCSSGIKRRLLNSVIGHPLFQGLTTDLLEQELKSFVYNYYKQHIPDEHASEIMKAIQAKIDLNSSFEGIDLAEYNINPAEIEAFTARLKTKYGHQLSYFTSKINDFFKPSYGLSHLEKYYTSAGIDVLLENGLKIKKNTKNASSSHGLFKLPASSSVVAMCTREEELASSHHAIGSLH</sequence>
<reference evidence="1" key="2">
    <citation type="submission" date="2020-09" db="EMBL/GenBank/DDBJ databases">
        <authorList>
            <person name="Sun Q."/>
            <person name="Ohkuma M."/>
        </authorList>
    </citation>
    <scope>NUCLEOTIDE SEQUENCE</scope>
    <source>
        <strain evidence="1">JCM 13919</strain>
    </source>
</reference>
<accession>A0A917NA62</accession>
<protein>
    <submittedName>
        <fullName evidence="1">Uncharacterized protein</fullName>
    </submittedName>
</protein>
<gene>
    <name evidence="1" type="ORF">GCM10007966_07830</name>
</gene>
<comment type="caution">
    <text evidence="1">The sequence shown here is derived from an EMBL/GenBank/DDBJ whole genome shotgun (WGS) entry which is preliminary data.</text>
</comment>
<reference evidence="1" key="1">
    <citation type="journal article" date="2014" name="Int. J. Syst. Evol. Microbiol.">
        <title>Complete genome sequence of Corynebacterium casei LMG S-19264T (=DSM 44701T), isolated from a smear-ripened cheese.</title>
        <authorList>
            <consortium name="US DOE Joint Genome Institute (JGI-PGF)"/>
            <person name="Walter F."/>
            <person name="Albersmeier A."/>
            <person name="Kalinowski J."/>
            <person name="Ruckert C."/>
        </authorList>
    </citation>
    <scope>NUCLEOTIDE SEQUENCE</scope>
    <source>
        <strain evidence="1">JCM 13919</strain>
    </source>
</reference>